<organism evidence="2 3">
    <name type="scientific">Mesocestoides corti</name>
    <name type="common">Flatworm</name>
    <dbReference type="NCBI Taxonomy" id="53468"/>
    <lineage>
        <taxon>Eukaryota</taxon>
        <taxon>Metazoa</taxon>
        <taxon>Spiralia</taxon>
        <taxon>Lophotrochozoa</taxon>
        <taxon>Platyhelminthes</taxon>
        <taxon>Cestoda</taxon>
        <taxon>Eucestoda</taxon>
        <taxon>Cyclophyllidea</taxon>
        <taxon>Mesocestoididae</taxon>
        <taxon>Mesocestoides</taxon>
    </lineage>
</organism>
<accession>A0A0R3UQZ5</accession>
<dbReference type="Proteomes" id="UP000267029">
    <property type="component" value="Unassembled WGS sequence"/>
</dbReference>
<feature type="compositionally biased region" description="Polar residues" evidence="1">
    <location>
        <begin position="119"/>
        <end position="138"/>
    </location>
</feature>
<reference evidence="2 3" key="1">
    <citation type="submission" date="2018-10" db="EMBL/GenBank/DDBJ databases">
        <authorList>
            <consortium name="Pathogen Informatics"/>
        </authorList>
    </citation>
    <scope>NUCLEOTIDE SEQUENCE [LARGE SCALE GENOMIC DNA]</scope>
</reference>
<sequence length="151" mass="16685">MKALLMISPSSCISPANRPLPPIPAKECATTPALLRRRVPRMGTWVAMRPTITPTPSNSHSPLQFQSERNSCEVSVTTKKSDDANNSNEFRPSSAPSEHSYVEYLTNPPRPQTQRRSHSPTGPESVQHTSERSLSSNRICVREVHADIING</sequence>
<evidence type="ECO:0000256" key="1">
    <source>
        <dbReference type="SAM" id="MobiDB-lite"/>
    </source>
</evidence>
<feature type="non-terminal residue" evidence="2">
    <location>
        <position position="151"/>
    </location>
</feature>
<dbReference type="OrthoDB" id="6275123at2759"/>
<feature type="compositionally biased region" description="Polar residues" evidence="1">
    <location>
        <begin position="52"/>
        <end position="97"/>
    </location>
</feature>
<name>A0A0R3UQZ5_MESCO</name>
<dbReference type="AlphaFoldDB" id="A0A0R3UQZ5"/>
<evidence type="ECO:0000313" key="3">
    <source>
        <dbReference type="Proteomes" id="UP000267029"/>
    </source>
</evidence>
<feature type="region of interest" description="Disordered" evidence="1">
    <location>
        <begin position="49"/>
        <end position="138"/>
    </location>
</feature>
<dbReference type="EMBL" id="UXSR01006149">
    <property type="protein sequence ID" value="VDD84298.1"/>
    <property type="molecule type" value="Genomic_DNA"/>
</dbReference>
<keyword evidence="3" id="KW-1185">Reference proteome</keyword>
<evidence type="ECO:0000313" key="2">
    <source>
        <dbReference type="EMBL" id="VDD84298.1"/>
    </source>
</evidence>
<protein>
    <submittedName>
        <fullName evidence="2">Uncharacterized protein</fullName>
    </submittedName>
</protein>
<proteinExistence type="predicted"/>
<gene>
    <name evidence="2" type="ORF">MCOS_LOCUS10301</name>
</gene>